<accession>A0A8J6HVP6</accession>
<sequence>MKDKSTGKYNISEYISLTIGYARKWVFGNFHKHLSVHLTAYSAPCSVQTDTLKATASSTKKNQNKDIKWFFKNMPHSEVNTAKEQAVQSNPVVQLVQNSEVDEPRNVEMACKKDIKIIGNILIVPSFNKDDTSNIASIASEETKPGEPEASCSNWKSPKYQISERRKRARERSASCQPTQTLITSYSEFLDKIVDMTNDIVKRHNDVETELNLAMEKVALTQIDNNDHFTNSSDKLLKMLLEISVANSRGNRNTYDCTLKKFALYLYYIGAISSLNRYLVDNSTKTEEGIFDYDGLSKFLEDRQLPKVVWICEDGTRVNGKIEYDSRTNKIIGFTLPVVNGFPKTDEFLATSSRAMKESFSLGLKANYAYVIMAQPVSSVAPAYCLAIFGTDNRFTANDVMQRWQEIRANAEKRGITVLGFSSDGDTRLLKAMRQCAILPPDKKKLRVAMVSVRDTVHIATKLRTRFLNNKVDLRMGDYIVCPGHVQQLISTVSKEKHFLTKNDLQPEDKMNFLAAEKVCSPDVIRLLEGIPESEATRAYLNLISPRADDEFGEGILGNQKFKKMYYLNVSESGIDSR</sequence>
<organism evidence="2 3">
    <name type="scientific">Tenebrio molitor</name>
    <name type="common">Yellow mealworm beetle</name>
    <dbReference type="NCBI Taxonomy" id="7067"/>
    <lineage>
        <taxon>Eukaryota</taxon>
        <taxon>Metazoa</taxon>
        <taxon>Ecdysozoa</taxon>
        <taxon>Arthropoda</taxon>
        <taxon>Hexapoda</taxon>
        <taxon>Insecta</taxon>
        <taxon>Pterygota</taxon>
        <taxon>Neoptera</taxon>
        <taxon>Endopterygota</taxon>
        <taxon>Coleoptera</taxon>
        <taxon>Polyphaga</taxon>
        <taxon>Cucujiformia</taxon>
        <taxon>Tenebrionidae</taxon>
        <taxon>Tenebrio</taxon>
    </lineage>
</organism>
<comment type="caution">
    <text evidence="2">The sequence shown here is derived from an EMBL/GenBank/DDBJ whole genome shotgun (WGS) entry which is preliminary data.</text>
</comment>
<feature type="region of interest" description="Disordered" evidence="1">
    <location>
        <begin position="139"/>
        <end position="158"/>
    </location>
</feature>
<gene>
    <name evidence="2" type="ORF">GEV33_001768</name>
</gene>
<reference evidence="2" key="1">
    <citation type="journal article" date="2020" name="J Insects Food Feed">
        <title>The yellow mealworm (Tenebrio molitor) genome: a resource for the emerging insects as food and feed industry.</title>
        <authorList>
            <person name="Eriksson T."/>
            <person name="Andere A."/>
            <person name="Kelstrup H."/>
            <person name="Emery V."/>
            <person name="Picard C."/>
        </authorList>
    </citation>
    <scope>NUCLEOTIDE SEQUENCE</scope>
    <source>
        <strain evidence="2">Stoneville</strain>
        <tissue evidence="2">Whole head</tissue>
    </source>
</reference>
<proteinExistence type="predicted"/>
<dbReference type="EMBL" id="JABDTM020009551">
    <property type="protein sequence ID" value="KAH0821023.1"/>
    <property type="molecule type" value="Genomic_DNA"/>
</dbReference>
<keyword evidence="3" id="KW-1185">Reference proteome</keyword>
<evidence type="ECO:0000313" key="3">
    <source>
        <dbReference type="Proteomes" id="UP000719412"/>
    </source>
</evidence>
<dbReference type="Proteomes" id="UP000719412">
    <property type="component" value="Unassembled WGS sequence"/>
</dbReference>
<protein>
    <submittedName>
        <fullName evidence="2">Uncharacterized protein</fullName>
    </submittedName>
</protein>
<reference evidence="2" key="2">
    <citation type="submission" date="2021-08" db="EMBL/GenBank/DDBJ databases">
        <authorList>
            <person name="Eriksson T."/>
        </authorList>
    </citation>
    <scope>NUCLEOTIDE SEQUENCE</scope>
    <source>
        <strain evidence="2">Stoneville</strain>
        <tissue evidence="2">Whole head</tissue>
    </source>
</reference>
<name>A0A8J6HVP6_TENMO</name>
<evidence type="ECO:0000313" key="2">
    <source>
        <dbReference type="EMBL" id="KAH0821023.1"/>
    </source>
</evidence>
<dbReference type="PANTHER" id="PTHR33173:SF2">
    <property type="entry name" value="MYND-TYPE DOMAIN-CONTAINING PROTEIN"/>
    <property type="match status" value="1"/>
</dbReference>
<dbReference type="PANTHER" id="PTHR33173">
    <property type="match status" value="1"/>
</dbReference>
<dbReference type="AlphaFoldDB" id="A0A8J6HVP6"/>
<evidence type="ECO:0000256" key="1">
    <source>
        <dbReference type="SAM" id="MobiDB-lite"/>
    </source>
</evidence>